<dbReference type="RefSeq" id="WP_053230667.1">
    <property type="nucleotide sequence ID" value="NZ_CP011125.1"/>
</dbReference>
<dbReference type="NCBIfam" id="NF038315">
    <property type="entry name" value="HxsD_rel"/>
    <property type="match status" value="1"/>
</dbReference>
<dbReference type="EMBL" id="CP011125">
    <property type="protein sequence ID" value="AKF03209.1"/>
    <property type="molecule type" value="Genomic_DNA"/>
</dbReference>
<dbReference type="STRING" id="927083.DB32_000358"/>
<sequence length="75" mass="8155">MSELRLHRELYLASAIDQAVGLYATHAEITRGDEGDHVVLRIASARPGRAQRVARELGNYALGLTIQARKTGAAQ</sequence>
<name>A0A0F6SDC6_9BACT</name>
<proteinExistence type="predicted"/>
<keyword evidence="2" id="KW-1185">Reference proteome</keyword>
<accession>A0A0F6SDC6</accession>
<reference evidence="1 2" key="1">
    <citation type="submission" date="2015-03" db="EMBL/GenBank/DDBJ databases">
        <title>Genome assembly of Sandaracinus amylolyticus DSM 53668.</title>
        <authorList>
            <person name="Sharma G."/>
            <person name="Subramanian S."/>
        </authorList>
    </citation>
    <scope>NUCLEOTIDE SEQUENCE [LARGE SCALE GENOMIC DNA]</scope>
    <source>
        <strain evidence="1 2">DSM 53668</strain>
    </source>
</reference>
<dbReference type="Proteomes" id="UP000034883">
    <property type="component" value="Chromosome"/>
</dbReference>
<dbReference type="AlphaFoldDB" id="A0A0F6SDC6"/>
<protein>
    <submittedName>
        <fullName evidence="1">Uncharacterized protein</fullName>
    </submittedName>
</protein>
<organism evidence="1 2">
    <name type="scientific">Sandaracinus amylolyticus</name>
    <dbReference type="NCBI Taxonomy" id="927083"/>
    <lineage>
        <taxon>Bacteria</taxon>
        <taxon>Pseudomonadati</taxon>
        <taxon>Myxococcota</taxon>
        <taxon>Polyangia</taxon>
        <taxon>Polyangiales</taxon>
        <taxon>Sandaracinaceae</taxon>
        <taxon>Sandaracinus</taxon>
    </lineage>
</organism>
<dbReference type="InterPro" id="IPR049918">
    <property type="entry name" value="HxsD-rel"/>
</dbReference>
<evidence type="ECO:0000313" key="1">
    <source>
        <dbReference type="EMBL" id="AKF03209.1"/>
    </source>
</evidence>
<dbReference type="KEGG" id="samy:DB32_000358"/>
<gene>
    <name evidence="1" type="ORF">DB32_000358</name>
</gene>
<evidence type="ECO:0000313" key="2">
    <source>
        <dbReference type="Proteomes" id="UP000034883"/>
    </source>
</evidence>